<dbReference type="Pfam" id="PF01850">
    <property type="entry name" value="PIN"/>
    <property type="match status" value="1"/>
</dbReference>
<evidence type="ECO:0000313" key="3">
    <source>
        <dbReference type="Proteomes" id="UP000019184"/>
    </source>
</evidence>
<name>A0A7U7GAX6_9GAMM</name>
<sequence>MIIVDTGFWVAFFNRKDTHYLQARECVLHLQEPLITTLPVITETCYLLQHRAGTPIMLAFVGTLRQGGSQLFQIQDAMMVRIEELMYQYANLPMDFADASLVILAEALGHGRILSTDERDFQTYRWKNHYPFKNLLLKG</sequence>
<proteinExistence type="predicted"/>
<dbReference type="OrthoDB" id="196926at2"/>
<organism evidence="2 3">
    <name type="scientific">Candidatus Contendobacter odensis Run_B_J11</name>
    <dbReference type="NCBI Taxonomy" id="1400861"/>
    <lineage>
        <taxon>Bacteria</taxon>
        <taxon>Pseudomonadati</taxon>
        <taxon>Pseudomonadota</taxon>
        <taxon>Gammaproteobacteria</taxon>
        <taxon>Candidatus Competibacteraceae</taxon>
        <taxon>Candidatus Contendibacter</taxon>
    </lineage>
</organism>
<evidence type="ECO:0000259" key="1">
    <source>
        <dbReference type="Pfam" id="PF01850"/>
    </source>
</evidence>
<comment type="caution">
    <text evidence="2">The sequence shown here is derived from an EMBL/GenBank/DDBJ whole genome shotgun (WGS) entry which is preliminary data.</text>
</comment>
<dbReference type="InterPro" id="IPR029060">
    <property type="entry name" value="PIN-like_dom_sf"/>
</dbReference>
<feature type="domain" description="PIN" evidence="1">
    <location>
        <begin position="2"/>
        <end position="124"/>
    </location>
</feature>
<dbReference type="RefSeq" id="WP_034431974.1">
    <property type="nucleotide sequence ID" value="NZ_CBTK010000100.1"/>
</dbReference>
<dbReference type="EMBL" id="CBTK010000100">
    <property type="protein sequence ID" value="CDH44795.1"/>
    <property type="molecule type" value="Genomic_DNA"/>
</dbReference>
<evidence type="ECO:0000313" key="2">
    <source>
        <dbReference type="EMBL" id="CDH44795.1"/>
    </source>
</evidence>
<gene>
    <name evidence="2" type="ORF">BN874_1890009</name>
</gene>
<reference evidence="2 3" key="1">
    <citation type="journal article" date="2014" name="ISME J.">
        <title>Candidatus Competibacter-lineage genomes retrieved from metagenomes reveal functional metabolic diversity.</title>
        <authorList>
            <person name="McIlroy S.J."/>
            <person name="Albertsen M."/>
            <person name="Andresen E.K."/>
            <person name="Saunders A.M."/>
            <person name="Kristiansen R."/>
            <person name="Stokholm-Bjerregaard M."/>
            <person name="Nielsen K.L."/>
            <person name="Nielsen P.H."/>
        </authorList>
    </citation>
    <scope>NUCLEOTIDE SEQUENCE [LARGE SCALE GENOMIC DNA]</scope>
    <source>
        <strain evidence="2 3">Run_B_J11</strain>
    </source>
</reference>
<dbReference type="Proteomes" id="UP000019184">
    <property type="component" value="Unassembled WGS sequence"/>
</dbReference>
<dbReference type="SUPFAM" id="SSF88723">
    <property type="entry name" value="PIN domain-like"/>
    <property type="match status" value="1"/>
</dbReference>
<dbReference type="AlphaFoldDB" id="A0A7U7GAX6"/>
<protein>
    <recommendedName>
        <fullName evidence="1">PIN domain-containing protein</fullName>
    </recommendedName>
</protein>
<dbReference type="InterPro" id="IPR002716">
    <property type="entry name" value="PIN_dom"/>
</dbReference>
<dbReference type="Gene3D" id="3.40.50.1010">
    <property type="entry name" value="5'-nuclease"/>
    <property type="match status" value="1"/>
</dbReference>
<keyword evidence="3" id="KW-1185">Reference proteome</keyword>
<accession>A0A7U7GAX6</accession>